<organism evidence="8 9">
    <name type="scientific">Apiospora kogelbergensis</name>
    <dbReference type="NCBI Taxonomy" id="1337665"/>
    <lineage>
        <taxon>Eukaryota</taxon>
        <taxon>Fungi</taxon>
        <taxon>Dikarya</taxon>
        <taxon>Ascomycota</taxon>
        <taxon>Pezizomycotina</taxon>
        <taxon>Sordariomycetes</taxon>
        <taxon>Xylariomycetidae</taxon>
        <taxon>Amphisphaeriales</taxon>
        <taxon>Apiosporaceae</taxon>
        <taxon>Apiospora</taxon>
    </lineage>
</organism>
<comment type="pathway">
    <text evidence="2">Secondary metabolite biosynthesis.</text>
</comment>
<keyword evidence="4" id="KW-0285">Flavoprotein</keyword>
<dbReference type="SUPFAM" id="SSF51905">
    <property type="entry name" value="FAD/NAD(P)-binding domain"/>
    <property type="match status" value="1"/>
</dbReference>
<dbReference type="GO" id="GO:0071949">
    <property type="term" value="F:FAD binding"/>
    <property type="evidence" value="ECO:0007669"/>
    <property type="project" value="InterPro"/>
</dbReference>
<proteinExistence type="inferred from homology"/>
<keyword evidence="9" id="KW-1185">Reference proteome</keyword>
<keyword evidence="6" id="KW-0560">Oxidoreductase</keyword>
<reference evidence="8 9" key="1">
    <citation type="submission" date="2023-01" db="EMBL/GenBank/DDBJ databases">
        <title>Analysis of 21 Apiospora genomes using comparative genomics revels a genus with tremendous synthesis potential of carbohydrate active enzymes and secondary metabolites.</title>
        <authorList>
            <person name="Sorensen T."/>
        </authorList>
    </citation>
    <scope>NUCLEOTIDE SEQUENCE [LARGE SCALE GENOMIC DNA]</scope>
    <source>
        <strain evidence="8 9">CBS 117206</strain>
    </source>
</reference>
<evidence type="ECO:0000256" key="5">
    <source>
        <dbReference type="ARBA" id="ARBA00022827"/>
    </source>
</evidence>
<dbReference type="PANTHER" id="PTHR47356:SF2">
    <property type="entry name" value="FAD-BINDING DOMAIN-CONTAINING PROTEIN-RELATED"/>
    <property type="match status" value="1"/>
</dbReference>
<evidence type="ECO:0000256" key="1">
    <source>
        <dbReference type="ARBA" id="ARBA00001974"/>
    </source>
</evidence>
<dbReference type="PRINTS" id="PR00420">
    <property type="entry name" value="RNGMNOXGNASE"/>
</dbReference>
<sequence>MANQKFKAIVIGGGPVGMYLAHALQQTGIDYVLYEKRDTIPPPTAFGIFLWPHGLRLLHQIGLIDQTEAISSLLTKISHVGPTGDVVREYSDFSLLELGHGYPVRMFDRASLAQMLYDNLRDPTTHIRTGKQLVDIQRRAGGVTAHFADGTREDGSIVIGADGIWSTARELMRRDSPEGLFDANPYLAGYRAVFGRAPLPTPRQDASSPVLEPEVQFEFHRDGALLQLFTSKREVHFIIYMRKKTEPRSEQENKAGKGGGFDPNIDDTDAAIAPWLDTRLVEGLTFGDLWQTRAAAGGADLDEGSVGLWSWGRTVLVGDAAHKVLPNQGMGANGGFESAAALVNQLTALLRHEPHPHAAELRQAFAAYQAERQGPMAAFQRMARDELDGWTRDGGPPLDALRAAVALIGPMVARAARLDAVPFPDERMGFAPWVYKVPAEAARAAGGGPKL</sequence>
<dbReference type="InterPro" id="IPR036188">
    <property type="entry name" value="FAD/NAD-bd_sf"/>
</dbReference>
<dbReference type="AlphaFoldDB" id="A0AAW0RDT0"/>
<feature type="domain" description="FAD-binding" evidence="7">
    <location>
        <begin position="309"/>
        <end position="353"/>
    </location>
</feature>
<feature type="domain" description="FAD-binding" evidence="7">
    <location>
        <begin position="7"/>
        <end position="173"/>
    </location>
</feature>
<dbReference type="InterPro" id="IPR002938">
    <property type="entry name" value="FAD-bd"/>
</dbReference>
<dbReference type="Gene3D" id="3.50.50.60">
    <property type="entry name" value="FAD/NAD(P)-binding domain"/>
    <property type="match status" value="1"/>
</dbReference>
<evidence type="ECO:0000259" key="7">
    <source>
        <dbReference type="Pfam" id="PF01494"/>
    </source>
</evidence>
<evidence type="ECO:0000256" key="4">
    <source>
        <dbReference type="ARBA" id="ARBA00022630"/>
    </source>
</evidence>
<keyword evidence="5" id="KW-0274">FAD</keyword>
<dbReference type="Pfam" id="PF01494">
    <property type="entry name" value="FAD_binding_3"/>
    <property type="match status" value="2"/>
</dbReference>
<evidence type="ECO:0000256" key="2">
    <source>
        <dbReference type="ARBA" id="ARBA00005179"/>
    </source>
</evidence>
<comment type="similarity">
    <text evidence="3">Belongs to the paxM FAD-dependent monooxygenase family.</text>
</comment>
<name>A0AAW0RDT0_9PEZI</name>
<protein>
    <submittedName>
        <fullName evidence="8">6-hydroxynicotinate 3-monooxygenase</fullName>
    </submittedName>
</protein>
<dbReference type="InterPro" id="IPR050562">
    <property type="entry name" value="FAD_mOase_fung"/>
</dbReference>
<evidence type="ECO:0000313" key="9">
    <source>
        <dbReference type="Proteomes" id="UP001392437"/>
    </source>
</evidence>
<evidence type="ECO:0000313" key="8">
    <source>
        <dbReference type="EMBL" id="KAK8133080.1"/>
    </source>
</evidence>
<dbReference type="PANTHER" id="PTHR47356">
    <property type="entry name" value="FAD-DEPENDENT MONOOXYGENASE ASQG-RELATED"/>
    <property type="match status" value="1"/>
</dbReference>
<comment type="cofactor">
    <cofactor evidence="1">
        <name>FAD</name>
        <dbReference type="ChEBI" id="CHEBI:57692"/>
    </cofactor>
</comment>
<evidence type="ECO:0000256" key="6">
    <source>
        <dbReference type="ARBA" id="ARBA00023002"/>
    </source>
</evidence>
<dbReference type="Proteomes" id="UP001392437">
    <property type="component" value="Unassembled WGS sequence"/>
</dbReference>
<evidence type="ECO:0000256" key="3">
    <source>
        <dbReference type="ARBA" id="ARBA00007992"/>
    </source>
</evidence>
<accession>A0AAW0RDT0</accession>
<gene>
    <name evidence="8" type="ORF">PG999_001253</name>
</gene>
<dbReference type="GO" id="GO:0004497">
    <property type="term" value="F:monooxygenase activity"/>
    <property type="evidence" value="ECO:0007669"/>
    <property type="project" value="InterPro"/>
</dbReference>
<dbReference type="EMBL" id="JAQQWP010000001">
    <property type="protein sequence ID" value="KAK8133080.1"/>
    <property type="molecule type" value="Genomic_DNA"/>
</dbReference>
<comment type="caution">
    <text evidence="8">The sequence shown here is derived from an EMBL/GenBank/DDBJ whole genome shotgun (WGS) entry which is preliminary data.</text>
</comment>